<keyword evidence="8 11" id="KW-1133">Transmembrane helix</keyword>
<sequence length="134" mass="14998">MFASPVPTFYKIWKKGDVDGFRPDPYLASVINCALWILYGQPFVHPGIILVVTINSVGFTLELSYILIYIFYAPSNKRTKVLLVLLAEALFFLAVATFSLKVYQTQSSRSLFVGIFCSFFGVCMSMSPLTVMGK</sequence>
<comment type="similarity">
    <text evidence="2">Belongs to the SWEET sugar transporter family.</text>
</comment>
<dbReference type="Gene3D" id="1.20.1280.290">
    <property type="match status" value="1"/>
</dbReference>
<protein>
    <submittedName>
        <fullName evidence="12">Uncharacterized protein</fullName>
    </submittedName>
</protein>
<dbReference type="GO" id="GO:0051119">
    <property type="term" value="F:sugar transmembrane transporter activity"/>
    <property type="evidence" value="ECO:0007669"/>
    <property type="project" value="InterPro"/>
</dbReference>
<feature type="transmembrane region" description="Helical" evidence="11">
    <location>
        <begin position="112"/>
        <end position="131"/>
    </location>
</feature>
<evidence type="ECO:0000256" key="10">
    <source>
        <dbReference type="ARBA" id="ARBA00037238"/>
    </source>
</evidence>
<dbReference type="AlphaFoldDB" id="A0A9Q0JS12"/>
<dbReference type="PANTHER" id="PTHR10791:SF30">
    <property type="entry name" value="SUGAR TRANSPORTER SWEET1"/>
    <property type="match status" value="1"/>
</dbReference>
<evidence type="ECO:0000256" key="7">
    <source>
        <dbReference type="ARBA" id="ARBA00022737"/>
    </source>
</evidence>
<name>A0A9Q0JS12_9MAGN</name>
<keyword evidence="9 11" id="KW-0472">Membrane</keyword>
<evidence type="ECO:0000256" key="5">
    <source>
        <dbReference type="ARBA" id="ARBA00022597"/>
    </source>
</evidence>
<proteinExistence type="inferred from homology"/>
<gene>
    <name evidence="12" type="ORF">NE237_027536</name>
</gene>
<keyword evidence="3" id="KW-0813">Transport</keyword>
<dbReference type="InterPro" id="IPR004316">
    <property type="entry name" value="SWEET_rpt"/>
</dbReference>
<evidence type="ECO:0000313" key="12">
    <source>
        <dbReference type="EMBL" id="KAJ4950704.1"/>
    </source>
</evidence>
<evidence type="ECO:0000313" key="13">
    <source>
        <dbReference type="Proteomes" id="UP001141806"/>
    </source>
</evidence>
<evidence type="ECO:0000256" key="9">
    <source>
        <dbReference type="ARBA" id="ARBA00023136"/>
    </source>
</evidence>
<dbReference type="PANTHER" id="PTHR10791">
    <property type="entry name" value="RAG1-ACTIVATING PROTEIN 1"/>
    <property type="match status" value="1"/>
</dbReference>
<evidence type="ECO:0000256" key="11">
    <source>
        <dbReference type="SAM" id="Phobius"/>
    </source>
</evidence>
<comment type="caution">
    <text evidence="12">The sequence shown here is derived from an EMBL/GenBank/DDBJ whole genome shotgun (WGS) entry which is preliminary data.</text>
</comment>
<dbReference type="FunFam" id="1.20.1280.290:FF:000001">
    <property type="entry name" value="Bidirectional sugar transporter SWEET"/>
    <property type="match status" value="1"/>
</dbReference>
<dbReference type="Proteomes" id="UP001141806">
    <property type="component" value="Unassembled WGS sequence"/>
</dbReference>
<keyword evidence="5" id="KW-0762">Sugar transport</keyword>
<dbReference type="EMBL" id="JAMYWD010000012">
    <property type="protein sequence ID" value="KAJ4950704.1"/>
    <property type="molecule type" value="Genomic_DNA"/>
</dbReference>
<dbReference type="OrthoDB" id="409725at2759"/>
<evidence type="ECO:0000256" key="3">
    <source>
        <dbReference type="ARBA" id="ARBA00022448"/>
    </source>
</evidence>
<evidence type="ECO:0000256" key="4">
    <source>
        <dbReference type="ARBA" id="ARBA00022475"/>
    </source>
</evidence>
<organism evidence="12 13">
    <name type="scientific">Protea cynaroides</name>
    <dbReference type="NCBI Taxonomy" id="273540"/>
    <lineage>
        <taxon>Eukaryota</taxon>
        <taxon>Viridiplantae</taxon>
        <taxon>Streptophyta</taxon>
        <taxon>Embryophyta</taxon>
        <taxon>Tracheophyta</taxon>
        <taxon>Spermatophyta</taxon>
        <taxon>Magnoliopsida</taxon>
        <taxon>Proteales</taxon>
        <taxon>Proteaceae</taxon>
        <taxon>Protea</taxon>
    </lineage>
</organism>
<evidence type="ECO:0000256" key="1">
    <source>
        <dbReference type="ARBA" id="ARBA00004651"/>
    </source>
</evidence>
<keyword evidence="13" id="KW-1185">Reference proteome</keyword>
<feature type="transmembrane region" description="Helical" evidence="11">
    <location>
        <begin position="48"/>
        <end position="72"/>
    </location>
</feature>
<comment type="function">
    <text evidence="10">Mediates both low-affinity uptake and efflux of sugar across the plasma membrane.</text>
</comment>
<dbReference type="InterPro" id="IPR047664">
    <property type="entry name" value="SWEET"/>
</dbReference>
<keyword evidence="7" id="KW-0677">Repeat</keyword>
<comment type="subcellular location">
    <subcellularLocation>
        <location evidence="1">Cell membrane</location>
        <topology evidence="1">Multi-pass membrane protein</topology>
    </subcellularLocation>
</comment>
<dbReference type="GO" id="GO:0005886">
    <property type="term" value="C:plasma membrane"/>
    <property type="evidence" value="ECO:0007669"/>
    <property type="project" value="UniProtKB-SubCell"/>
</dbReference>
<accession>A0A9Q0JS12</accession>
<evidence type="ECO:0000256" key="2">
    <source>
        <dbReference type="ARBA" id="ARBA00007809"/>
    </source>
</evidence>
<keyword evidence="6 11" id="KW-0812">Transmembrane</keyword>
<feature type="transmembrane region" description="Helical" evidence="11">
    <location>
        <begin position="81"/>
        <end position="100"/>
    </location>
</feature>
<evidence type="ECO:0000256" key="8">
    <source>
        <dbReference type="ARBA" id="ARBA00022989"/>
    </source>
</evidence>
<dbReference type="Pfam" id="PF03083">
    <property type="entry name" value="MtN3_slv"/>
    <property type="match status" value="1"/>
</dbReference>
<keyword evidence="4" id="KW-1003">Cell membrane</keyword>
<evidence type="ECO:0000256" key="6">
    <source>
        <dbReference type="ARBA" id="ARBA00022692"/>
    </source>
</evidence>
<reference evidence="12" key="1">
    <citation type="journal article" date="2023" name="Plant J.">
        <title>The genome of the king protea, Protea cynaroides.</title>
        <authorList>
            <person name="Chang J."/>
            <person name="Duong T.A."/>
            <person name="Schoeman C."/>
            <person name="Ma X."/>
            <person name="Roodt D."/>
            <person name="Barker N."/>
            <person name="Li Z."/>
            <person name="Van de Peer Y."/>
            <person name="Mizrachi E."/>
        </authorList>
    </citation>
    <scope>NUCLEOTIDE SEQUENCE</scope>
    <source>
        <tissue evidence="12">Young leaves</tissue>
    </source>
</reference>